<dbReference type="GO" id="GO:0043565">
    <property type="term" value="F:sequence-specific DNA binding"/>
    <property type="evidence" value="ECO:0007669"/>
    <property type="project" value="InterPro"/>
</dbReference>
<dbReference type="SUPFAM" id="SSF46689">
    <property type="entry name" value="Homeodomain-like"/>
    <property type="match status" value="2"/>
</dbReference>
<dbReference type="PROSITE" id="PS01124">
    <property type="entry name" value="HTH_ARAC_FAMILY_2"/>
    <property type="match status" value="1"/>
</dbReference>
<feature type="region of interest" description="Disordered" evidence="4">
    <location>
        <begin position="324"/>
        <end position="350"/>
    </location>
</feature>
<protein>
    <submittedName>
        <fullName evidence="6">AraC family transcriptional regulator</fullName>
    </submittedName>
</protein>
<feature type="region of interest" description="Disordered" evidence="4">
    <location>
        <begin position="39"/>
        <end position="114"/>
    </location>
</feature>
<keyword evidence="1" id="KW-0805">Transcription regulation</keyword>
<feature type="domain" description="HTH araC/xylS-type" evidence="5">
    <location>
        <begin position="380"/>
        <end position="478"/>
    </location>
</feature>
<evidence type="ECO:0000313" key="6">
    <source>
        <dbReference type="EMBL" id="MVO99842.1"/>
    </source>
</evidence>
<dbReference type="PRINTS" id="PR00032">
    <property type="entry name" value="HTHARAC"/>
</dbReference>
<evidence type="ECO:0000256" key="4">
    <source>
        <dbReference type="SAM" id="MobiDB-lite"/>
    </source>
</evidence>
<keyword evidence="2" id="KW-0238">DNA-binding</keyword>
<evidence type="ECO:0000256" key="2">
    <source>
        <dbReference type="ARBA" id="ARBA00023125"/>
    </source>
</evidence>
<feature type="region of interest" description="Disordered" evidence="4">
    <location>
        <begin position="1"/>
        <end position="24"/>
    </location>
</feature>
<dbReference type="SMART" id="SM00342">
    <property type="entry name" value="HTH_ARAC"/>
    <property type="match status" value="1"/>
</dbReference>
<dbReference type="AlphaFoldDB" id="A0A7X3JZ96"/>
<dbReference type="OrthoDB" id="342399at2"/>
<dbReference type="InterPro" id="IPR041522">
    <property type="entry name" value="CdaR_GGDEF"/>
</dbReference>
<evidence type="ECO:0000256" key="3">
    <source>
        <dbReference type="ARBA" id="ARBA00023163"/>
    </source>
</evidence>
<keyword evidence="7" id="KW-1185">Reference proteome</keyword>
<dbReference type="Pfam" id="PF12833">
    <property type="entry name" value="HTH_18"/>
    <property type="match status" value="1"/>
</dbReference>
<proteinExistence type="predicted"/>
<dbReference type="EMBL" id="RHLK01000004">
    <property type="protein sequence ID" value="MVO99842.1"/>
    <property type="molecule type" value="Genomic_DNA"/>
</dbReference>
<dbReference type="InterPro" id="IPR009057">
    <property type="entry name" value="Homeodomain-like_sf"/>
</dbReference>
<dbReference type="GO" id="GO:0003700">
    <property type="term" value="F:DNA-binding transcription factor activity"/>
    <property type="evidence" value="ECO:0007669"/>
    <property type="project" value="InterPro"/>
</dbReference>
<dbReference type="PANTHER" id="PTHR43280:SF28">
    <property type="entry name" value="HTH-TYPE TRANSCRIPTIONAL ACTIVATOR RHAS"/>
    <property type="match status" value="1"/>
</dbReference>
<name>A0A7X3JZ96_9BACL</name>
<dbReference type="InterPro" id="IPR018060">
    <property type="entry name" value="HTH_AraC"/>
</dbReference>
<gene>
    <name evidence="6" type="ORF">EDM21_09905</name>
</gene>
<dbReference type="InterPro" id="IPR020449">
    <property type="entry name" value="Tscrpt_reg_AraC-type_HTH"/>
</dbReference>
<sequence>MQRKAYRSKMLERLVTEGVDDPESLKQLPRLLGRLGLAAPAQAGEDGEPELSDSRKLLPAESLPGRSGAARQAADGRHGADQPHGEGERQPSRTAARAHAGSMPPAGAAAQPCADQEPRLQVLLISVQGWGDTRASGGLLRFAVDNMLGELLPCETLQRQGDILAVLRTDDLGTEALRSELARISDKLKCVLFAAAGSPVRGLAQLPHSYREAVYAASFRSITGSELLLLSETVKGRKGGRTVCSKEEESELAVLLKSGNPIDLRHFVERVMDAALVTPDATPASLQAYSQSVVIAAHRWLERTASALGLTDLPRLLPSLGEQSDTEHAAAPDDLRLSPGTAGDGLGDPGSMKDTLYKRLRVIMETYYQYLSQDGVLYVKRAISYIQDNLDHALTLQQVAGHVHVNPNHFSEVFKRETGVTYIEFVMRERIRRAAEILSETPIKIGEVAKKVGYEDIKYFSQLFKKFTGQTPSEFRSDREGK</sequence>
<evidence type="ECO:0000259" key="5">
    <source>
        <dbReference type="PROSITE" id="PS01124"/>
    </source>
</evidence>
<dbReference type="PANTHER" id="PTHR43280">
    <property type="entry name" value="ARAC-FAMILY TRANSCRIPTIONAL REGULATOR"/>
    <property type="match status" value="1"/>
</dbReference>
<keyword evidence="3" id="KW-0804">Transcription</keyword>
<accession>A0A7X3JZ96</accession>
<feature type="compositionally biased region" description="Basic and acidic residues" evidence="4">
    <location>
        <begin position="74"/>
        <end position="91"/>
    </location>
</feature>
<dbReference type="Proteomes" id="UP000490800">
    <property type="component" value="Unassembled WGS sequence"/>
</dbReference>
<feature type="compositionally biased region" description="Basic and acidic residues" evidence="4">
    <location>
        <begin position="325"/>
        <end position="336"/>
    </location>
</feature>
<dbReference type="Pfam" id="PF17853">
    <property type="entry name" value="GGDEF_2"/>
    <property type="match status" value="1"/>
</dbReference>
<reference evidence="6 7" key="1">
    <citation type="journal article" date="2019" name="Microorganisms">
        <title>Paenibacillus lutrae sp. nov., A Chitinolytic Species Isolated from A River Otter in Castril Natural Park, Granada, Spain.</title>
        <authorList>
            <person name="Rodriguez M."/>
            <person name="Reina J.C."/>
            <person name="Bejar V."/>
            <person name="Llamas I."/>
        </authorList>
    </citation>
    <scope>NUCLEOTIDE SEQUENCE [LARGE SCALE GENOMIC DNA]</scope>
    <source>
        <strain evidence="6 7">N10</strain>
    </source>
</reference>
<organism evidence="6 7">
    <name type="scientific">Paenibacillus lutrae</name>
    <dbReference type="NCBI Taxonomy" id="2078573"/>
    <lineage>
        <taxon>Bacteria</taxon>
        <taxon>Bacillati</taxon>
        <taxon>Bacillota</taxon>
        <taxon>Bacilli</taxon>
        <taxon>Bacillales</taxon>
        <taxon>Paenibacillaceae</taxon>
        <taxon>Paenibacillus</taxon>
    </lineage>
</organism>
<evidence type="ECO:0000313" key="7">
    <source>
        <dbReference type="Proteomes" id="UP000490800"/>
    </source>
</evidence>
<dbReference type="Gene3D" id="1.10.10.60">
    <property type="entry name" value="Homeodomain-like"/>
    <property type="match status" value="2"/>
</dbReference>
<evidence type="ECO:0000256" key="1">
    <source>
        <dbReference type="ARBA" id="ARBA00023015"/>
    </source>
</evidence>
<comment type="caution">
    <text evidence="6">The sequence shown here is derived from an EMBL/GenBank/DDBJ whole genome shotgun (WGS) entry which is preliminary data.</text>
</comment>